<dbReference type="AlphaFoldDB" id="A0A0G8YS49"/>
<organism evidence="4 8">
    <name type="scientific">Xanthomonas perforans</name>
    <dbReference type="NCBI Taxonomy" id="442694"/>
    <lineage>
        <taxon>Bacteria</taxon>
        <taxon>Pseudomonadati</taxon>
        <taxon>Pseudomonadota</taxon>
        <taxon>Gammaproteobacteria</taxon>
        <taxon>Lysobacterales</taxon>
        <taxon>Lysobacteraceae</taxon>
        <taxon>Xanthomonas</taxon>
    </lineage>
</organism>
<evidence type="ECO:0000313" key="3">
    <source>
        <dbReference type="EMBL" id="KLC00839.1"/>
    </source>
</evidence>
<dbReference type="EMBL" id="JZUY01000078">
    <property type="protein sequence ID" value="KLC00839.1"/>
    <property type="molecule type" value="Genomic_DNA"/>
</dbReference>
<dbReference type="Proteomes" id="UP000035369">
    <property type="component" value="Unassembled WGS sequence"/>
</dbReference>
<dbReference type="GeneID" id="61780141"/>
<keyword evidence="1 2" id="KW-0238">DNA-binding</keyword>
<name>A0A0G8YS49_XANPE</name>
<evidence type="ECO:0000313" key="8">
    <source>
        <dbReference type="Proteomes" id="UP000471082"/>
    </source>
</evidence>
<reference evidence="5 7" key="2">
    <citation type="submission" date="2018-02" db="EMBL/GenBank/DDBJ databases">
        <title>Characterization of Xanthomonas diversity in transplant houses and field plants.</title>
        <authorList>
            <person name="Abrahamian P."/>
            <person name="Timilsina S."/>
            <person name="Minsavage G.V."/>
            <person name="Goss E.M."/>
            <person name="Jones J.B."/>
            <person name="Vallad G.E."/>
        </authorList>
    </citation>
    <scope>NUCLEOTIDE SEQUENCE [LARGE SCALE GENOMIC DNA]</scope>
    <source>
        <strain evidence="5 7">GEV2132</strain>
    </source>
</reference>
<gene>
    <name evidence="5" type="ORF">DB769_05950</name>
    <name evidence="4" type="ORF">G3W61_19200</name>
    <name evidence="3" type="ORF">XP315_23645</name>
</gene>
<dbReference type="InterPro" id="IPR012340">
    <property type="entry name" value="NA-bd_OB-fold"/>
</dbReference>
<dbReference type="PIRSF" id="PIRSF002070">
    <property type="entry name" value="SSB"/>
    <property type="match status" value="1"/>
</dbReference>
<evidence type="ECO:0000313" key="6">
    <source>
        <dbReference type="Proteomes" id="UP000035369"/>
    </source>
</evidence>
<proteinExistence type="predicted"/>
<keyword evidence="6" id="KW-1185">Reference proteome</keyword>
<dbReference type="Proteomes" id="UP000289372">
    <property type="component" value="Unassembled WGS sequence"/>
</dbReference>
<dbReference type="CDD" id="cd04496">
    <property type="entry name" value="SSB_OBF"/>
    <property type="match status" value="1"/>
</dbReference>
<comment type="caution">
    <text evidence="4">The sequence shown here is derived from an EMBL/GenBank/DDBJ whole genome shotgun (WGS) entry which is preliminary data.</text>
</comment>
<evidence type="ECO:0000313" key="7">
    <source>
        <dbReference type="Proteomes" id="UP000289372"/>
    </source>
</evidence>
<evidence type="ECO:0000256" key="2">
    <source>
        <dbReference type="PIRNR" id="PIRNR002070"/>
    </source>
</evidence>
<dbReference type="EMBL" id="PUUL01000030">
    <property type="protein sequence ID" value="RXD55537.1"/>
    <property type="molecule type" value="Genomic_DNA"/>
</dbReference>
<accession>A0A0G8YS49</accession>
<dbReference type="Gene3D" id="2.40.50.140">
    <property type="entry name" value="Nucleic acid-binding proteins"/>
    <property type="match status" value="1"/>
</dbReference>
<dbReference type="SUPFAM" id="SSF50249">
    <property type="entry name" value="Nucleic acid-binding proteins"/>
    <property type="match status" value="1"/>
</dbReference>
<dbReference type="InterPro" id="IPR011344">
    <property type="entry name" value="ssDNA-bd"/>
</dbReference>
<dbReference type="GO" id="GO:0003697">
    <property type="term" value="F:single-stranded DNA binding"/>
    <property type="evidence" value="ECO:0007669"/>
    <property type="project" value="InterPro"/>
</dbReference>
<dbReference type="GO" id="GO:0006260">
    <property type="term" value="P:DNA replication"/>
    <property type="evidence" value="ECO:0007669"/>
    <property type="project" value="InterPro"/>
</dbReference>
<dbReference type="Proteomes" id="UP000471082">
    <property type="component" value="Unassembled WGS sequence"/>
</dbReference>
<reference evidence="3 6" key="1">
    <citation type="submission" date="2015-02" db="EMBL/GenBank/DDBJ databases">
        <title>Whole genome sequencing of multiple isolates of three species of pepper and tomato-infecting xanthomonads reveals genetic diversity in field strains and pinpoints effectors responsible for host specificity.</title>
        <authorList>
            <person name="Schwartz A."/>
            <person name="Dahlbeck D."/>
            <person name="Staskawicz B."/>
            <person name="Bart R."/>
            <person name="Potnis N."/>
            <person name="Minsavage G."/>
            <person name="Timilsina S."/>
            <person name="Goss E."/>
            <person name="Jones J."/>
            <person name="Vallad G."/>
            <person name="Barak J."/>
            <person name="Miller S."/>
            <person name="Ritchie D."/>
            <person name="Martins J.Jr."/>
            <person name="Patane J.S."/>
            <person name="Setubal J.C."/>
        </authorList>
    </citation>
    <scope>NUCLEOTIDE SEQUENCE [LARGE SCALE GENOMIC DNA]</scope>
    <source>
        <strain evidence="3 6">Xp3-15</strain>
    </source>
</reference>
<dbReference type="RefSeq" id="WP_017160559.1">
    <property type="nucleotide sequence ID" value="NZ_CP018476.1"/>
</dbReference>
<dbReference type="EMBL" id="JAAGYU010000123">
    <property type="protein sequence ID" value="NEL78349.1"/>
    <property type="molecule type" value="Genomic_DNA"/>
</dbReference>
<dbReference type="Pfam" id="PF00436">
    <property type="entry name" value="SSB"/>
    <property type="match status" value="1"/>
</dbReference>
<dbReference type="InterPro" id="IPR000424">
    <property type="entry name" value="Primosome_PriB/ssb"/>
</dbReference>
<dbReference type="KEGG" id="xpe:BJD13_23910"/>
<protein>
    <recommendedName>
        <fullName evidence="2">Single-stranded DNA-binding protein</fullName>
    </recommendedName>
</protein>
<evidence type="ECO:0000313" key="5">
    <source>
        <dbReference type="EMBL" id="RXD55537.1"/>
    </source>
</evidence>
<reference evidence="4 8" key="3">
    <citation type="submission" date="2019-11" db="EMBL/GenBank/DDBJ databases">
        <title>Genome-resolved metagenomics to study the prevalence of co-infection and intraspecific heterogeneity among plant pathogen metapopulations.</title>
        <authorList>
            <person name="Newberry E."/>
            <person name="Bhandari R."/>
            <person name="Kemble J."/>
            <person name="Sikora E."/>
            <person name="Potnis N."/>
        </authorList>
    </citation>
    <scope>NUCLEOTIDE SEQUENCE [LARGE SCALE GENOMIC DNA]</scope>
    <source>
        <strain evidence="4">Xp_Tom_Tuscaloosa_18b</strain>
    </source>
</reference>
<dbReference type="PROSITE" id="PS50935">
    <property type="entry name" value="SSB"/>
    <property type="match status" value="1"/>
</dbReference>
<evidence type="ECO:0000313" key="4">
    <source>
        <dbReference type="EMBL" id="NEL78349.1"/>
    </source>
</evidence>
<evidence type="ECO:0000256" key="1">
    <source>
        <dbReference type="ARBA" id="ARBA00023125"/>
    </source>
</evidence>
<sequence length="123" mass="13616">MQSNVFVGNLAKNPTLSGNGDRAYCRFTLISNEYAGRDGEGAARERTVTLSFVAFKSMADRIARNCMKGDQLIVEHRIANNNREVDGETVYGFDFIAERVQFGAPGKEKREHLAENQGATTEP</sequence>